<dbReference type="PANTHER" id="PTHR24421:SF10">
    <property type="entry name" value="NITRATE_NITRITE SENSOR PROTEIN NARQ"/>
    <property type="match status" value="1"/>
</dbReference>
<dbReference type="SUPFAM" id="SSF55874">
    <property type="entry name" value="ATPase domain of HSP90 chaperone/DNA topoisomerase II/histidine kinase"/>
    <property type="match status" value="1"/>
</dbReference>
<evidence type="ECO:0000256" key="8">
    <source>
        <dbReference type="ARBA" id="ARBA00023012"/>
    </source>
</evidence>
<keyword evidence="7" id="KW-0067">ATP-binding</keyword>
<dbReference type="InterPro" id="IPR050482">
    <property type="entry name" value="Sensor_HK_TwoCompSys"/>
</dbReference>
<evidence type="ECO:0000313" key="13">
    <source>
        <dbReference type="Proteomes" id="UP001059617"/>
    </source>
</evidence>
<feature type="transmembrane region" description="Helical" evidence="9">
    <location>
        <begin position="35"/>
        <end position="57"/>
    </location>
</feature>
<dbReference type="Proteomes" id="UP001059617">
    <property type="component" value="Chromosome"/>
</dbReference>
<reference evidence="12" key="2">
    <citation type="submission" date="2022-09" db="EMBL/GenBank/DDBJ databases">
        <title>Biosynthetic gene clusters of Dactylosporangioum fulvum.</title>
        <authorList>
            <person name="Caradec T."/>
        </authorList>
    </citation>
    <scope>NUCLEOTIDE SEQUENCE</scope>
    <source>
        <strain evidence="12">NRRL B-16292</strain>
    </source>
</reference>
<feature type="domain" description="Histidine kinase/HSP90-like ATPase" evidence="11">
    <location>
        <begin position="262"/>
        <end position="352"/>
    </location>
</feature>
<proteinExistence type="predicted"/>
<dbReference type="GO" id="GO:0016301">
    <property type="term" value="F:kinase activity"/>
    <property type="evidence" value="ECO:0007669"/>
    <property type="project" value="UniProtKB-KW"/>
</dbReference>
<feature type="transmembrane region" description="Helical" evidence="9">
    <location>
        <begin position="124"/>
        <end position="143"/>
    </location>
</feature>
<evidence type="ECO:0000256" key="7">
    <source>
        <dbReference type="ARBA" id="ARBA00022840"/>
    </source>
</evidence>
<evidence type="ECO:0000256" key="1">
    <source>
        <dbReference type="ARBA" id="ARBA00000085"/>
    </source>
</evidence>
<evidence type="ECO:0000259" key="11">
    <source>
        <dbReference type="SMART" id="SM00387"/>
    </source>
</evidence>
<keyword evidence="10" id="KW-0732">Signal</keyword>
<organism evidence="12 13">
    <name type="scientific">Dactylosporangium fulvum</name>
    <dbReference type="NCBI Taxonomy" id="53359"/>
    <lineage>
        <taxon>Bacteria</taxon>
        <taxon>Bacillati</taxon>
        <taxon>Actinomycetota</taxon>
        <taxon>Actinomycetes</taxon>
        <taxon>Micromonosporales</taxon>
        <taxon>Micromonosporaceae</taxon>
        <taxon>Dactylosporangium</taxon>
    </lineage>
</organism>
<keyword evidence="9" id="KW-0812">Transmembrane</keyword>
<evidence type="ECO:0000256" key="5">
    <source>
        <dbReference type="ARBA" id="ARBA00022741"/>
    </source>
</evidence>
<dbReference type="RefSeq" id="WP_259859966.1">
    <property type="nucleotide sequence ID" value="NZ_CP073720.1"/>
</dbReference>
<keyword evidence="9" id="KW-1133">Transmembrane helix</keyword>
<dbReference type="InterPro" id="IPR011712">
    <property type="entry name" value="Sig_transdc_His_kin_sub3_dim/P"/>
</dbReference>
<evidence type="ECO:0000256" key="9">
    <source>
        <dbReference type="SAM" id="Phobius"/>
    </source>
</evidence>
<name>A0ABY5VX43_9ACTN</name>
<accession>A0ABY5VX43</accession>
<evidence type="ECO:0000256" key="6">
    <source>
        <dbReference type="ARBA" id="ARBA00022777"/>
    </source>
</evidence>
<dbReference type="SMART" id="SM00387">
    <property type="entry name" value="HATPase_c"/>
    <property type="match status" value="1"/>
</dbReference>
<keyword evidence="9" id="KW-0472">Membrane</keyword>
<evidence type="ECO:0000256" key="3">
    <source>
        <dbReference type="ARBA" id="ARBA00022553"/>
    </source>
</evidence>
<evidence type="ECO:0000256" key="10">
    <source>
        <dbReference type="SAM" id="SignalP"/>
    </source>
</evidence>
<evidence type="ECO:0000256" key="2">
    <source>
        <dbReference type="ARBA" id="ARBA00012438"/>
    </source>
</evidence>
<keyword evidence="13" id="KW-1185">Reference proteome</keyword>
<feature type="chain" id="PRO_5045504387" description="histidine kinase" evidence="10">
    <location>
        <begin position="26"/>
        <end position="362"/>
    </location>
</feature>
<reference evidence="12" key="1">
    <citation type="submission" date="2021-04" db="EMBL/GenBank/DDBJ databases">
        <authorList>
            <person name="Hartkoorn R.C."/>
            <person name="Beaudoing E."/>
            <person name="Hot D."/>
        </authorList>
    </citation>
    <scope>NUCLEOTIDE SEQUENCE</scope>
    <source>
        <strain evidence="12">NRRL B-16292</strain>
    </source>
</reference>
<keyword evidence="5" id="KW-0547">Nucleotide-binding</keyword>
<keyword evidence="4" id="KW-0808">Transferase</keyword>
<protein>
    <recommendedName>
        <fullName evidence="2">histidine kinase</fullName>
        <ecNumber evidence="2">2.7.13.3</ecNumber>
    </recommendedName>
</protein>
<keyword evidence="6 12" id="KW-0418">Kinase</keyword>
<feature type="signal peptide" evidence="10">
    <location>
        <begin position="1"/>
        <end position="25"/>
    </location>
</feature>
<sequence>MKHLRKWLLVALVALAALCALPVTGASGILASLAAVGVVATAVMPRLALSAALLSLVVDAAHRGPPAPAALWFPVELAALAVLQVRVTRRGTVIEAAAVGLAIVALPLRMTLHVPTNRFEASVLLVATTFFVGVCATGAGLHLRAGDQRRRRAEERARRAQRLDLARDLHDLVAHEVTGIVVQAQAAQVAGDPDALARIEAAGLRALDAMDNMVRTLRGADEQAPLRVHGLGDLPEVVARFDATGPARATLRMAPGATLSPEAGVAAYHVVVEALTNVRRHAPKAATVVVSLDRAGLLTIVDSGGGGPRRPRTGGGTGLAGLAERVGALGGTLYAGPHEAGWRVTCDLSRSADVRAPESHDA</sequence>
<dbReference type="EMBL" id="CP073720">
    <property type="protein sequence ID" value="UWP82195.1"/>
    <property type="molecule type" value="Genomic_DNA"/>
</dbReference>
<keyword evidence="3" id="KW-0597">Phosphoprotein</keyword>
<gene>
    <name evidence="12" type="ORF">Dfulv_45235</name>
</gene>
<feature type="transmembrane region" description="Helical" evidence="9">
    <location>
        <begin position="93"/>
        <end position="112"/>
    </location>
</feature>
<evidence type="ECO:0000256" key="4">
    <source>
        <dbReference type="ARBA" id="ARBA00022679"/>
    </source>
</evidence>
<dbReference type="EC" id="2.7.13.3" evidence="2"/>
<comment type="catalytic activity">
    <reaction evidence="1">
        <text>ATP + protein L-histidine = ADP + protein N-phospho-L-histidine.</text>
        <dbReference type="EC" id="2.7.13.3"/>
    </reaction>
</comment>
<dbReference type="Gene3D" id="1.20.5.1930">
    <property type="match status" value="1"/>
</dbReference>
<dbReference type="Pfam" id="PF07730">
    <property type="entry name" value="HisKA_3"/>
    <property type="match status" value="1"/>
</dbReference>
<dbReference type="PANTHER" id="PTHR24421">
    <property type="entry name" value="NITRATE/NITRITE SENSOR PROTEIN NARX-RELATED"/>
    <property type="match status" value="1"/>
</dbReference>
<dbReference type="Gene3D" id="3.30.565.10">
    <property type="entry name" value="Histidine kinase-like ATPase, C-terminal domain"/>
    <property type="match status" value="1"/>
</dbReference>
<dbReference type="InterPro" id="IPR003594">
    <property type="entry name" value="HATPase_dom"/>
</dbReference>
<keyword evidence="8" id="KW-0902">Two-component regulatory system</keyword>
<dbReference type="InterPro" id="IPR036890">
    <property type="entry name" value="HATPase_C_sf"/>
</dbReference>
<evidence type="ECO:0000313" key="12">
    <source>
        <dbReference type="EMBL" id="UWP82195.1"/>
    </source>
</evidence>